<dbReference type="RefSeq" id="WP_106252041.1">
    <property type="nucleotide sequence ID" value="NZ_PVZC01000009.1"/>
</dbReference>
<dbReference type="SUPFAM" id="SSF51735">
    <property type="entry name" value="NAD(P)-binding Rossmann-fold domains"/>
    <property type="match status" value="1"/>
</dbReference>
<dbReference type="EMBL" id="PVZC01000009">
    <property type="protein sequence ID" value="PRX95705.1"/>
    <property type="molecule type" value="Genomic_DNA"/>
</dbReference>
<accession>A0A2T0PVY9</accession>
<evidence type="ECO:0000256" key="2">
    <source>
        <dbReference type="ARBA" id="ARBA00023002"/>
    </source>
</evidence>
<organism evidence="5 6">
    <name type="scientific">Allonocardiopsis opalescens</name>
    <dbReference type="NCBI Taxonomy" id="1144618"/>
    <lineage>
        <taxon>Bacteria</taxon>
        <taxon>Bacillati</taxon>
        <taxon>Actinomycetota</taxon>
        <taxon>Actinomycetes</taxon>
        <taxon>Streptosporangiales</taxon>
        <taxon>Allonocardiopsis</taxon>
    </lineage>
</organism>
<dbReference type="Gene3D" id="3.30.360.10">
    <property type="entry name" value="Dihydrodipicolinate Reductase, domain 2"/>
    <property type="match status" value="1"/>
</dbReference>
<dbReference type="GO" id="GO:0000166">
    <property type="term" value="F:nucleotide binding"/>
    <property type="evidence" value="ECO:0007669"/>
    <property type="project" value="InterPro"/>
</dbReference>
<dbReference type="AlphaFoldDB" id="A0A2T0PVY9"/>
<dbReference type="PANTHER" id="PTHR43708">
    <property type="entry name" value="CONSERVED EXPRESSED OXIDOREDUCTASE (EUROFUNG)"/>
    <property type="match status" value="1"/>
</dbReference>
<evidence type="ECO:0000256" key="1">
    <source>
        <dbReference type="ARBA" id="ARBA00010928"/>
    </source>
</evidence>
<comment type="similarity">
    <text evidence="1">Belongs to the Gfo/Idh/MocA family.</text>
</comment>
<dbReference type="Pfam" id="PF01408">
    <property type="entry name" value="GFO_IDH_MocA"/>
    <property type="match status" value="1"/>
</dbReference>
<evidence type="ECO:0000313" key="6">
    <source>
        <dbReference type="Proteomes" id="UP000237846"/>
    </source>
</evidence>
<feature type="domain" description="Gfo/Idh/MocA-like oxidoreductase N-terminal" evidence="3">
    <location>
        <begin position="10"/>
        <end position="129"/>
    </location>
</feature>
<sequence length="365" mass="39009">MTSSDDAAALRVALVGYGKGGSVFHAPLIATTPGLRLAAVVTGDPGRAARARADHPGVEVVPSAEELWRRAAEVDLVVITTPNRTHAPLAAAALAAGLPAVVDKPFATSAAAARELRDTAQRLGLMLTAYQNRRWDSDYLTVWRLVDEGELGRVVRFESRFERWRPEPGPSWRERGGEDDGAGILFDLGSHLIDQALNLFGPVESVYAELDRRRPGMAVEDDAFVALRHRGGVRSHLSMSMLAAQGGPRFRVLGDRAAYTVDGLDGQEARLTAGERPGGPDWGVEPEERWGRIGADGALRPVPSERGDYPHFYAAVRDAVAEGEPAPVDLWDVVQGLEVIEAARRSAELGRAVAPGAAEAAGRAG</sequence>
<dbReference type="Proteomes" id="UP000237846">
    <property type="component" value="Unassembled WGS sequence"/>
</dbReference>
<dbReference type="InterPro" id="IPR051317">
    <property type="entry name" value="Gfo/Idh/MocA_oxidoreduct"/>
</dbReference>
<dbReference type="InterPro" id="IPR036291">
    <property type="entry name" value="NAD(P)-bd_dom_sf"/>
</dbReference>
<proteinExistence type="inferred from homology"/>
<dbReference type="InterPro" id="IPR000683">
    <property type="entry name" value="Gfo/Idh/MocA-like_OxRdtase_N"/>
</dbReference>
<evidence type="ECO:0000259" key="3">
    <source>
        <dbReference type="Pfam" id="PF01408"/>
    </source>
</evidence>
<dbReference type="PANTHER" id="PTHR43708:SF5">
    <property type="entry name" value="CONSERVED EXPRESSED OXIDOREDUCTASE (EUROFUNG)-RELATED"/>
    <property type="match status" value="1"/>
</dbReference>
<keyword evidence="2" id="KW-0560">Oxidoreductase</keyword>
<evidence type="ECO:0000313" key="5">
    <source>
        <dbReference type="EMBL" id="PRX95705.1"/>
    </source>
</evidence>
<name>A0A2T0PVY9_9ACTN</name>
<keyword evidence="6" id="KW-1185">Reference proteome</keyword>
<dbReference type="InterPro" id="IPR004104">
    <property type="entry name" value="Gfo/Idh/MocA-like_OxRdtase_C"/>
</dbReference>
<dbReference type="Pfam" id="PF02894">
    <property type="entry name" value="GFO_IDH_MocA_C"/>
    <property type="match status" value="1"/>
</dbReference>
<reference evidence="5 6" key="1">
    <citation type="submission" date="2018-03" db="EMBL/GenBank/DDBJ databases">
        <title>Genomic Encyclopedia of Archaeal and Bacterial Type Strains, Phase II (KMG-II): from individual species to whole genera.</title>
        <authorList>
            <person name="Goeker M."/>
        </authorList>
    </citation>
    <scope>NUCLEOTIDE SEQUENCE [LARGE SCALE GENOMIC DNA]</scope>
    <source>
        <strain evidence="5 6">DSM 45601</strain>
    </source>
</reference>
<dbReference type="SUPFAM" id="SSF55347">
    <property type="entry name" value="Glyceraldehyde-3-phosphate dehydrogenase-like, C-terminal domain"/>
    <property type="match status" value="1"/>
</dbReference>
<evidence type="ECO:0000259" key="4">
    <source>
        <dbReference type="Pfam" id="PF02894"/>
    </source>
</evidence>
<protein>
    <submittedName>
        <fullName evidence="5">Putative dehydrogenase</fullName>
    </submittedName>
</protein>
<dbReference type="OrthoDB" id="256869at2"/>
<dbReference type="GO" id="GO:0016491">
    <property type="term" value="F:oxidoreductase activity"/>
    <property type="evidence" value="ECO:0007669"/>
    <property type="project" value="UniProtKB-KW"/>
</dbReference>
<dbReference type="Gene3D" id="3.40.50.720">
    <property type="entry name" value="NAD(P)-binding Rossmann-like Domain"/>
    <property type="match status" value="1"/>
</dbReference>
<feature type="domain" description="Gfo/Idh/MocA-like oxidoreductase C-terminal" evidence="4">
    <location>
        <begin position="145"/>
        <end position="353"/>
    </location>
</feature>
<gene>
    <name evidence="5" type="ORF">CLV72_109316</name>
</gene>
<comment type="caution">
    <text evidence="5">The sequence shown here is derived from an EMBL/GenBank/DDBJ whole genome shotgun (WGS) entry which is preliminary data.</text>
</comment>